<accession>A0A2G8LL40</accession>
<gene>
    <name evidence="2" type="ORF">BSL78_02096</name>
</gene>
<dbReference type="Proteomes" id="UP000230750">
    <property type="component" value="Unassembled WGS sequence"/>
</dbReference>
<feature type="transmembrane region" description="Helical" evidence="1">
    <location>
        <begin position="69"/>
        <end position="87"/>
    </location>
</feature>
<dbReference type="PANTHER" id="PTHR28474:SF1">
    <property type="entry name" value="TRANSMEMBRANE PROTEIN 72"/>
    <property type="match status" value="1"/>
</dbReference>
<dbReference type="Pfam" id="PF16054">
    <property type="entry name" value="TMEM72"/>
    <property type="match status" value="1"/>
</dbReference>
<dbReference type="GO" id="GO:0016020">
    <property type="term" value="C:membrane"/>
    <property type="evidence" value="ECO:0007669"/>
    <property type="project" value="InterPro"/>
</dbReference>
<keyword evidence="1" id="KW-1133">Transmembrane helix</keyword>
<sequence length="140" mass="15465">MVALRLDGLSTVGVYDLLKADGHFFTGIFLLSVGVIVLLLETISVLALTCCRKITCCHKYTKVVGWFDTWKRGLVYAIVGAICFLAILRTKYSIVCGISMILAGSLYILKACKVRSVKRSAETDRKALTQDFHDGQKLDV</sequence>
<keyword evidence="1" id="KW-0472">Membrane</keyword>
<comment type="caution">
    <text evidence="2">The sequence shown here is derived from an EMBL/GenBank/DDBJ whole genome shotgun (WGS) entry which is preliminary data.</text>
</comment>
<dbReference type="EMBL" id="MRZV01000044">
    <property type="protein sequence ID" value="PIK60922.1"/>
    <property type="molecule type" value="Genomic_DNA"/>
</dbReference>
<keyword evidence="3" id="KW-1185">Reference proteome</keyword>
<dbReference type="PANTHER" id="PTHR28474">
    <property type="entry name" value="TRANSMEMBRANE PROTEIN 72"/>
    <property type="match status" value="1"/>
</dbReference>
<dbReference type="OrthoDB" id="10069635at2759"/>
<evidence type="ECO:0000313" key="3">
    <source>
        <dbReference type="Proteomes" id="UP000230750"/>
    </source>
</evidence>
<dbReference type="InterPro" id="IPR032055">
    <property type="entry name" value="TMEM72"/>
</dbReference>
<protein>
    <submittedName>
        <fullName evidence="2">Uncharacterized protein</fullName>
    </submittedName>
</protein>
<proteinExistence type="predicted"/>
<keyword evidence="1" id="KW-0812">Transmembrane</keyword>
<evidence type="ECO:0000256" key="1">
    <source>
        <dbReference type="SAM" id="Phobius"/>
    </source>
</evidence>
<name>A0A2G8LL40_STIJA</name>
<organism evidence="2 3">
    <name type="scientific">Stichopus japonicus</name>
    <name type="common">Sea cucumber</name>
    <dbReference type="NCBI Taxonomy" id="307972"/>
    <lineage>
        <taxon>Eukaryota</taxon>
        <taxon>Metazoa</taxon>
        <taxon>Echinodermata</taxon>
        <taxon>Eleutherozoa</taxon>
        <taxon>Echinozoa</taxon>
        <taxon>Holothuroidea</taxon>
        <taxon>Aspidochirotacea</taxon>
        <taxon>Aspidochirotida</taxon>
        <taxon>Stichopodidae</taxon>
        <taxon>Apostichopus</taxon>
    </lineage>
</organism>
<feature type="transmembrane region" description="Helical" evidence="1">
    <location>
        <begin position="24"/>
        <end position="48"/>
    </location>
</feature>
<dbReference type="AlphaFoldDB" id="A0A2G8LL40"/>
<feature type="transmembrane region" description="Helical" evidence="1">
    <location>
        <begin position="92"/>
        <end position="109"/>
    </location>
</feature>
<reference evidence="2 3" key="1">
    <citation type="journal article" date="2017" name="PLoS Biol.">
        <title>The sea cucumber genome provides insights into morphological evolution and visceral regeneration.</title>
        <authorList>
            <person name="Zhang X."/>
            <person name="Sun L."/>
            <person name="Yuan J."/>
            <person name="Sun Y."/>
            <person name="Gao Y."/>
            <person name="Zhang L."/>
            <person name="Li S."/>
            <person name="Dai H."/>
            <person name="Hamel J.F."/>
            <person name="Liu C."/>
            <person name="Yu Y."/>
            <person name="Liu S."/>
            <person name="Lin W."/>
            <person name="Guo K."/>
            <person name="Jin S."/>
            <person name="Xu P."/>
            <person name="Storey K.B."/>
            <person name="Huan P."/>
            <person name="Zhang T."/>
            <person name="Zhou Y."/>
            <person name="Zhang J."/>
            <person name="Lin C."/>
            <person name="Li X."/>
            <person name="Xing L."/>
            <person name="Huo D."/>
            <person name="Sun M."/>
            <person name="Wang L."/>
            <person name="Mercier A."/>
            <person name="Li F."/>
            <person name="Yang H."/>
            <person name="Xiang J."/>
        </authorList>
    </citation>
    <scope>NUCLEOTIDE SEQUENCE [LARGE SCALE GENOMIC DNA]</scope>
    <source>
        <strain evidence="2">Shaxun</strain>
        <tissue evidence="2">Muscle</tissue>
    </source>
</reference>
<evidence type="ECO:0000313" key="2">
    <source>
        <dbReference type="EMBL" id="PIK60922.1"/>
    </source>
</evidence>